<evidence type="ECO:0000313" key="2">
    <source>
        <dbReference type="Proteomes" id="UP000593994"/>
    </source>
</evidence>
<protein>
    <recommendedName>
        <fullName evidence="3">DUF4878 domain-containing protein</fullName>
    </recommendedName>
</protein>
<gene>
    <name evidence="1" type="ORF">HUE88_09170</name>
</gene>
<dbReference type="KEGG" id="sbal:HUE88_09170"/>
<evidence type="ECO:0008006" key="3">
    <source>
        <dbReference type="Google" id="ProtNLM"/>
    </source>
</evidence>
<proteinExistence type="predicted"/>
<dbReference type="AlphaFoldDB" id="A0A7S7RMA5"/>
<dbReference type="RefSeq" id="WP_194368408.1">
    <property type="nucleotide sequence ID" value="NZ_CP054492.1"/>
</dbReference>
<dbReference type="Proteomes" id="UP000593994">
    <property type="component" value="Chromosome"/>
</dbReference>
<keyword evidence="2" id="KW-1185">Reference proteome</keyword>
<name>A0A7S7RMA5_9BACT</name>
<accession>A0A7S7RMA5</accession>
<evidence type="ECO:0000313" key="1">
    <source>
        <dbReference type="EMBL" id="QOY51296.1"/>
    </source>
</evidence>
<dbReference type="EMBL" id="CP054492">
    <property type="protein sequence ID" value="QOY51296.1"/>
    <property type="molecule type" value="Genomic_DNA"/>
</dbReference>
<sequence>MNLLKISLVLPGLLFIGCSSPKDAVSNMYDALKEGDMAKVSRNANDNASIFFLSRALDTCSVDKKSYTDDIKLANVCLKEKYQDLKYKNIKIEKLTEKNTYADVEVTNNNKTSSVTLLVQNIDGKWMVLGFKEPTKTFDP</sequence>
<reference evidence="1 2" key="1">
    <citation type="submission" date="2020-05" db="EMBL/GenBank/DDBJ databases">
        <title>Sulfurimonas marisnigri, sp. nov., and Sulfurimonas baltica, sp. nov., manganese oxide reducing chemolithoautotrophs of the class Epsilonproteobacteria isolated from the pelagic redoxclines of the Black and Baltic Seas and emended description of the genus Sulfurimonas.</title>
        <authorList>
            <person name="Henkel J.V."/>
            <person name="Laudan C."/>
            <person name="Werner J."/>
            <person name="Neu T."/>
            <person name="Plewe S."/>
            <person name="Sproer C."/>
            <person name="Bunk B."/>
            <person name="Schulz-Vogt H.N."/>
        </authorList>
    </citation>
    <scope>NUCLEOTIDE SEQUENCE [LARGE SCALE GENOMIC DNA]</scope>
    <source>
        <strain evidence="1 2">GD2</strain>
    </source>
</reference>
<organism evidence="1 2">
    <name type="scientific">Candidatus Sulfurimonas baltica</name>
    <dbReference type="NCBI Taxonomy" id="2740404"/>
    <lineage>
        <taxon>Bacteria</taxon>
        <taxon>Pseudomonadati</taxon>
        <taxon>Campylobacterota</taxon>
        <taxon>Epsilonproteobacteria</taxon>
        <taxon>Campylobacterales</taxon>
        <taxon>Sulfurimonadaceae</taxon>
        <taxon>Sulfurimonas</taxon>
    </lineage>
</organism>
<dbReference type="PROSITE" id="PS51257">
    <property type="entry name" value="PROKAR_LIPOPROTEIN"/>
    <property type="match status" value="1"/>
</dbReference>